<dbReference type="Pfam" id="PF01494">
    <property type="entry name" value="FAD_binding_3"/>
    <property type="match status" value="1"/>
</dbReference>
<dbReference type="SUPFAM" id="SSF51905">
    <property type="entry name" value="FAD/NAD(P)-binding domain"/>
    <property type="match status" value="1"/>
</dbReference>
<dbReference type="NCBIfam" id="NF004356">
    <property type="entry name" value="PRK05732.1"/>
    <property type="match status" value="1"/>
</dbReference>
<dbReference type="EMBL" id="CP119078">
    <property type="protein sequence ID" value="WED42875.1"/>
    <property type="molecule type" value="Genomic_DNA"/>
</dbReference>
<organism evidence="9 10">
    <name type="scientific">Legionella cardiaca</name>
    <dbReference type="NCBI Taxonomy" id="1071983"/>
    <lineage>
        <taxon>Bacteria</taxon>
        <taxon>Pseudomonadati</taxon>
        <taxon>Pseudomonadota</taxon>
        <taxon>Gammaproteobacteria</taxon>
        <taxon>Legionellales</taxon>
        <taxon>Legionellaceae</taxon>
        <taxon>Legionella</taxon>
    </lineage>
</organism>
<dbReference type="NCBIfam" id="TIGR01988">
    <property type="entry name" value="Ubi-OHases"/>
    <property type="match status" value="1"/>
</dbReference>
<dbReference type="InterPro" id="IPR011295">
    <property type="entry name" value="UbiH"/>
</dbReference>
<dbReference type="Proteomes" id="UP001222087">
    <property type="component" value="Chromosome"/>
</dbReference>
<evidence type="ECO:0000256" key="2">
    <source>
        <dbReference type="ARBA" id="ARBA00004749"/>
    </source>
</evidence>
<dbReference type="InterPro" id="IPR018168">
    <property type="entry name" value="Ubi_Hdrlase_CS"/>
</dbReference>
<dbReference type="Gene3D" id="3.50.50.60">
    <property type="entry name" value="FAD/NAD(P)-binding domain"/>
    <property type="match status" value="2"/>
</dbReference>
<gene>
    <name evidence="9" type="primary">ubiH</name>
    <name evidence="9" type="ORF">PXX05_13370</name>
</gene>
<comment type="cofactor">
    <cofactor evidence="1">
        <name>FAD</name>
        <dbReference type="ChEBI" id="CHEBI:57692"/>
    </cofactor>
</comment>
<keyword evidence="5" id="KW-0274">FAD</keyword>
<comment type="similarity">
    <text evidence="3">Belongs to the UbiH/COQ6 family.</text>
</comment>
<name>A0ABY8AQ96_9GAMM</name>
<evidence type="ECO:0000313" key="9">
    <source>
        <dbReference type="EMBL" id="WED42875.1"/>
    </source>
</evidence>
<dbReference type="RefSeq" id="WP_275088691.1">
    <property type="nucleotide sequence ID" value="NZ_CP119078.1"/>
</dbReference>
<dbReference type="InterPro" id="IPR010971">
    <property type="entry name" value="UbiH/COQ6"/>
</dbReference>
<evidence type="ECO:0000256" key="3">
    <source>
        <dbReference type="ARBA" id="ARBA00005349"/>
    </source>
</evidence>
<feature type="domain" description="FAD-binding" evidence="8">
    <location>
        <begin position="6"/>
        <end position="328"/>
    </location>
</feature>
<keyword evidence="6" id="KW-0560">Oxidoreductase</keyword>
<dbReference type="NCBIfam" id="TIGR01984">
    <property type="entry name" value="UbiH"/>
    <property type="match status" value="1"/>
</dbReference>
<dbReference type="PRINTS" id="PR00420">
    <property type="entry name" value="RNGMNOXGNASE"/>
</dbReference>
<dbReference type="PROSITE" id="PS01304">
    <property type="entry name" value="UBIH"/>
    <property type="match status" value="1"/>
</dbReference>
<evidence type="ECO:0000256" key="1">
    <source>
        <dbReference type="ARBA" id="ARBA00001974"/>
    </source>
</evidence>
<dbReference type="InterPro" id="IPR051205">
    <property type="entry name" value="UbiH/COQ6_monooxygenase"/>
</dbReference>
<evidence type="ECO:0000256" key="4">
    <source>
        <dbReference type="ARBA" id="ARBA00022630"/>
    </source>
</evidence>
<protein>
    <submittedName>
        <fullName evidence="9">2-octaprenyl-6-methoxyphenyl hydroxylase</fullName>
    </submittedName>
</protein>
<dbReference type="PANTHER" id="PTHR43876:SF8">
    <property type="entry name" value="2-OCTAPRENYL-6-METHOXYPHENOL HYDROXYLASE"/>
    <property type="match status" value="1"/>
</dbReference>
<keyword evidence="4" id="KW-0285">Flavoprotein</keyword>
<keyword evidence="10" id="KW-1185">Reference proteome</keyword>
<keyword evidence="7" id="KW-0503">Monooxygenase</keyword>
<reference evidence="9 10" key="1">
    <citation type="submission" date="2023-02" db="EMBL/GenBank/DDBJ databases">
        <title>Genome Sequence of L. cardiaca H63T.</title>
        <authorList>
            <person name="Lopez A.E."/>
            <person name="Cianciotto N.P."/>
        </authorList>
    </citation>
    <scope>NUCLEOTIDE SEQUENCE [LARGE SCALE GENOMIC DNA]</scope>
    <source>
        <strain evidence="9 10">H63</strain>
    </source>
</reference>
<dbReference type="InterPro" id="IPR002938">
    <property type="entry name" value="FAD-bd"/>
</dbReference>
<sequence>MADKQVDILIVGGGLTGASLSLALAGQGYSTLLIDAHRLSDKITADFDARTLALSPASVRILEMLKIWPLLQENATAIETIHVSDQHHFGAARLKGQPDNPLGYVVEMQYINRALHHLLAHEPILAPAQLLSLDKQSSLATVATANGNMTIQARLIVAADGAESAVRRLLGLSARNKDYQQHAIVANIGLARSHYNRAYERFTASGPLALLPMTENRASLVWALQPDEAKQLQAVSEKEFLVILQKAFGYRLGRFVRVGQRVVFPLRQVVMTQQIDWPFVFVGNAMHTLHPVAGQGFNLGLRDVATLAQCIIQLGLNPAMLKQYATMRQHDQRSIAGLTDGLIKIFTSHLPGLAFARNVGLIAVDNLAFLKKTLAYYTRGFAGITPDLVCGIALNTEESI</sequence>
<accession>A0ABY8AQ96</accession>
<evidence type="ECO:0000259" key="8">
    <source>
        <dbReference type="Pfam" id="PF01494"/>
    </source>
</evidence>
<dbReference type="InterPro" id="IPR036188">
    <property type="entry name" value="FAD/NAD-bd_sf"/>
</dbReference>
<dbReference type="PANTHER" id="PTHR43876">
    <property type="entry name" value="UBIQUINONE BIOSYNTHESIS MONOOXYGENASE COQ6, MITOCHONDRIAL"/>
    <property type="match status" value="1"/>
</dbReference>
<comment type="pathway">
    <text evidence="2">Cofactor biosynthesis; ubiquinone biosynthesis.</text>
</comment>
<evidence type="ECO:0000256" key="5">
    <source>
        <dbReference type="ARBA" id="ARBA00022827"/>
    </source>
</evidence>
<evidence type="ECO:0000313" key="10">
    <source>
        <dbReference type="Proteomes" id="UP001222087"/>
    </source>
</evidence>
<evidence type="ECO:0000256" key="6">
    <source>
        <dbReference type="ARBA" id="ARBA00023002"/>
    </source>
</evidence>
<evidence type="ECO:0000256" key="7">
    <source>
        <dbReference type="ARBA" id="ARBA00023033"/>
    </source>
</evidence>
<proteinExistence type="inferred from homology"/>